<evidence type="ECO:0000313" key="3">
    <source>
        <dbReference type="EMBL" id="CAD8659134.1"/>
    </source>
</evidence>
<dbReference type="EMBL" id="HBEZ01056620">
    <property type="protein sequence ID" value="CAD8659134.1"/>
    <property type="molecule type" value="Transcribed_RNA"/>
</dbReference>
<evidence type="ECO:0000256" key="1">
    <source>
        <dbReference type="SAM" id="MobiDB-lite"/>
    </source>
</evidence>
<feature type="compositionally biased region" description="Basic and acidic residues" evidence="1">
    <location>
        <begin position="644"/>
        <end position="664"/>
    </location>
</feature>
<gene>
    <name evidence="3" type="ORF">CCUR1050_LOCUS31120</name>
</gene>
<feature type="domain" description="C2" evidence="2">
    <location>
        <begin position="664"/>
        <end position="844"/>
    </location>
</feature>
<reference evidence="3" key="1">
    <citation type="submission" date="2021-01" db="EMBL/GenBank/DDBJ databases">
        <authorList>
            <person name="Corre E."/>
            <person name="Pelletier E."/>
            <person name="Niang G."/>
            <person name="Scheremetjew M."/>
            <person name="Finn R."/>
            <person name="Kale V."/>
            <person name="Holt S."/>
            <person name="Cochrane G."/>
            <person name="Meng A."/>
            <person name="Brown T."/>
            <person name="Cohen L."/>
        </authorList>
    </citation>
    <scope>NUCLEOTIDE SEQUENCE</scope>
    <source>
        <strain evidence="3">CCAP979/52</strain>
    </source>
</reference>
<feature type="compositionally biased region" description="Polar residues" evidence="1">
    <location>
        <begin position="1261"/>
        <end position="1270"/>
    </location>
</feature>
<dbReference type="InterPro" id="IPR036028">
    <property type="entry name" value="SH3-like_dom_sf"/>
</dbReference>
<dbReference type="InterPro" id="IPR000008">
    <property type="entry name" value="C2_dom"/>
</dbReference>
<evidence type="ECO:0000259" key="2">
    <source>
        <dbReference type="PROSITE" id="PS50004"/>
    </source>
</evidence>
<dbReference type="Gene3D" id="2.60.40.150">
    <property type="entry name" value="C2 domain"/>
    <property type="match status" value="1"/>
</dbReference>
<dbReference type="InterPro" id="IPR035892">
    <property type="entry name" value="C2_domain_sf"/>
</dbReference>
<name>A0A7S0N3H5_9CRYP</name>
<dbReference type="PROSITE" id="PS50004">
    <property type="entry name" value="C2"/>
    <property type="match status" value="1"/>
</dbReference>
<dbReference type="CDD" id="cd00030">
    <property type="entry name" value="C2"/>
    <property type="match status" value="1"/>
</dbReference>
<feature type="region of interest" description="Disordered" evidence="1">
    <location>
        <begin position="641"/>
        <end position="677"/>
    </location>
</feature>
<proteinExistence type="predicted"/>
<dbReference type="SUPFAM" id="SSF50044">
    <property type="entry name" value="SH3-domain"/>
    <property type="match status" value="1"/>
</dbReference>
<protein>
    <recommendedName>
        <fullName evidence="2">C2 domain-containing protein</fullName>
    </recommendedName>
</protein>
<feature type="compositionally biased region" description="Polar residues" evidence="1">
    <location>
        <begin position="666"/>
        <end position="677"/>
    </location>
</feature>
<feature type="region of interest" description="Disordered" evidence="1">
    <location>
        <begin position="468"/>
        <end position="490"/>
    </location>
</feature>
<sequence>MNGSKSFMSVSDLASERGKKAPYTGLMKEERILPRTNASADAQQQRLNLTDRRHLRTPIAPIFTASTSLPPTTFSEKPRRHDFSGSADLYKRDMKFVGLGTFNAVVDAQIQEVHGVAADRFLRTASSRLNDPVEIKTRSANSAAKFDSIALDPSLAAESSNGRRTVYFKNEDRQSKLSRCLTVGNELDGDCRRLKNRLAHSSCTLETPYESDMFGFETPGKIISDPQLLRYKPKNGITKERNQQQSTLNIGSKSDFVTSEVYSSVCHRHGILSASELDTFLSDIKSSEASNRANRGGERGNTDKMATECIVRQEISDADAETISIALYLRDELLQIPAADDAKITAYKSHLIADLGAVLRAKPNRFEIRGLFEGVVAEVFFRSSDDDRDKRQPSQLAEELAKCVQSKPAILDGTRILRNANSVKVRGLASRARPLAFLMKKLEAKQSDPGSISSGAVIETPSGQIEHEIGPEFDRKFEGTLGPDEKSSSRSAELASGSLYGLVSDAIQEKLTSADAHEHSDNLHNDGNVTLVEAARSFVGDKTRGQLELSPGMKIVLLSSDGSGWCFGNIVGPTGARHYPGGWFPAELVRRHDPIAVMSEITLDSSGLSLGSDDSICESEIDIVEEHYTFDDFPSISTSEVLEQETHWERDNAGPDSEKMDRFKSSSKSAANETQPGTDNQLWTVKIEIMEATSLPCAHTIGLLPDTYVCISLLCANQCDEPGIIIDHCVDNEPAVDDTLLNNTSVFRIPPQAQTSIVERSKNPFWGESFNFSRTRPYLSVIYDTSQRKKLVSTDLETVIHGQDICLMVTVHERNLFGPDCWIARSETMICPSMEESLCVDSWMTLRQMDGSRIRTQETTSIARMRVRVNYSSLPYPDGDYLAYPKDVSEIKLPRNMIRPRIREQKSDRFGLITGSESKNSYKGRGGCAVLGPVFGITDQSYAEIKSSCDFQGFERLDKLRLCANPTKRRADAGVQTQLQKCEESSSLVLSSSLNSNSSDELVLPIKSLKRFEQTNDFAADTKSIQQSEQQDMHGCVEIDMISASNLRKSPDNGLNPNPYFCVSLVSNVLLNSINSGYLNHPVQTRGDQHPFSYPHFGGSQNCFEVPHQYRSAVVHHSQVPSWKLRIVLHDFLESTGLDNNLGERKWHDLLVSPVQLAGQPVTMLISVYDLSVQVPNRFLGKIIIPLTYPGIFYDQNFPFLDLNGDLMDSSHGYLHISCRYKTSKRFDVSTPQHCLQFDSADLDLSATTSSTYQSESSLSADSSPRQLQPSARKETLNEIKFSPRLHQAQAKCASSLKSNQFTMSVQPLPNSARSEETETSMLKTARSIETVCGVLEPASSLIHSNSFESERWIPRKPTSCSGETAALRLRSFENAFKPAKPCQERSETWPLESLLSIESQAANSAVPEKSDLKAANTVLFTVNSDSLLALDSFQSSVDQRSASNPFFSSVSSSHVYTSTTNQCSLSSRPGNFDCQIRRSQSSNNSAFGVDDSTNSGKCRFELTTNEPSELQKAFMARKLIPTRDQIDY</sequence>
<accession>A0A7S0N3H5</accession>
<dbReference type="SUPFAM" id="SSF49562">
    <property type="entry name" value="C2 domain (Calcium/lipid-binding domain, CaLB)"/>
    <property type="match status" value="1"/>
</dbReference>
<feature type="compositionally biased region" description="Basic and acidic residues" evidence="1">
    <location>
        <begin position="468"/>
        <end position="488"/>
    </location>
</feature>
<organism evidence="3">
    <name type="scientific">Cryptomonas curvata</name>
    <dbReference type="NCBI Taxonomy" id="233186"/>
    <lineage>
        <taxon>Eukaryota</taxon>
        <taxon>Cryptophyceae</taxon>
        <taxon>Cryptomonadales</taxon>
        <taxon>Cryptomonadaceae</taxon>
        <taxon>Cryptomonas</taxon>
    </lineage>
</organism>
<feature type="region of interest" description="Disordered" evidence="1">
    <location>
        <begin position="1254"/>
        <end position="1274"/>
    </location>
</feature>